<dbReference type="RefSeq" id="WP_134449709.1">
    <property type="nucleotide sequence ID" value="NZ_SOFS01000036.1"/>
</dbReference>
<reference evidence="2 3" key="1">
    <citation type="submission" date="2019-03" db="EMBL/GenBank/DDBJ databases">
        <title>Genomics of glacier-inhabiting Cryobacterium strains.</title>
        <authorList>
            <person name="Liu Q."/>
            <person name="Xin Y.-H."/>
        </authorList>
    </citation>
    <scope>NUCLEOTIDE SEQUENCE [LARGE SCALE GENOMIC DNA]</scope>
    <source>
        <strain evidence="2 3">MDB1-5</strain>
    </source>
</reference>
<gene>
    <name evidence="2" type="ORF">E3O46_15060</name>
</gene>
<organism evidence="2 3">
    <name type="scientific">Cryobacterium glucosi</name>
    <dbReference type="NCBI Taxonomy" id="1259175"/>
    <lineage>
        <taxon>Bacteria</taxon>
        <taxon>Bacillati</taxon>
        <taxon>Actinomycetota</taxon>
        <taxon>Actinomycetes</taxon>
        <taxon>Micrococcales</taxon>
        <taxon>Microbacteriaceae</taxon>
        <taxon>Cryobacterium</taxon>
    </lineage>
</organism>
<sequence length="164" mass="18242">MADLTRVRRWAEALIDLHLDAGWTFAFDNAKKRAGLCNFTAKRITISRYLASRYEDDDVHQILLHEVGHALAGPRAGHGPKWKSIARDLGYDGKRTHDGEIANELAPWVGVCPAGHIHYRYRRPTRALACGLCGRGFNSDHLVTWTSREITAAARRRAAASAGL</sequence>
<proteinExistence type="predicted"/>
<dbReference type="Gene3D" id="3.30.2010.10">
    <property type="entry name" value="Metalloproteases ('zincins'), catalytic domain"/>
    <property type="match status" value="1"/>
</dbReference>
<dbReference type="SMART" id="SM00731">
    <property type="entry name" value="SprT"/>
    <property type="match status" value="1"/>
</dbReference>
<evidence type="ECO:0000313" key="2">
    <source>
        <dbReference type="EMBL" id="TFC18025.1"/>
    </source>
</evidence>
<dbReference type="Proteomes" id="UP000297604">
    <property type="component" value="Unassembled WGS sequence"/>
</dbReference>
<dbReference type="InterPro" id="IPR006640">
    <property type="entry name" value="SprT-like_domain"/>
</dbReference>
<evidence type="ECO:0000313" key="3">
    <source>
        <dbReference type="Proteomes" id="UP000297604"/>
    </source>
</evidence>
<feature type="domain" description="SprT-like" evidence="1">
    <location>
        <begin position="2"/>
        <end position="140"/>
    </location>
</feature>
<protein>
    <submittedName>
        <fullName evidence="2">M48 family peptidase</fullName>
    </submittedName>
</protein>
<name>A0ABY2IM89_9MICO</name>
<keyword evidence="3" id="KW-1185">Reference proteome</keyword>
<dbReference type="EMBL" id="SOFS01000036">
    <property type="protein sequence ID" value="TFC18025.1"/>
    <property type="molecule type" value="Genomic_DNA"/>
</dbReference>
<dbReference type="Pfam" id="PF10263">
    <property type="entry name" value="SprT-like"/>
    <property type="match status" value="1"/>
</dbReference>
<accession>A0ABY2IM89</accession>
<evidence type="ECO:0000259" key="1">
    <source>
        <dbReference type="SMART" id="SM00731"/>
    </source>
</evidence>
<comment type="caution">
    <text evidence="2">The sequence shown here is derived from an EMBL/GenBank/DDBJ whole genome shotgun (WGS) entry which is preliminary data.</text>
</comment>